<sequence>MSVINEWLDDINIIDLRDEDSLESTGLPTQPSPPKQRYDTNSSWTMDNQKSQHHDVKDSENDFDPVPNSLPSRIALTLSSEAKSSHQRSLNPEQRKAILANATPKVCYINELDALLLAQCQTYENFLRVTARAIGSQPPHKIREILTGSQVVRPMLNAAIGDFPLEPWGVQEEFVNTEYQPLSTTQDQYNFKMGYVIGLPTGQLQVLYEEIADRFPGKYVNHVNHPYTGNQGREPE</sequence>
<evidence type="ECO:0000256" key="1">
    <source>
        <dbReference type="SAM" id="MobiDB-lite"/>
    </source>
</evidence>
<feature type="compositionally biased region" description="Polar residues" evidence="1">
    <location>
        <begin position="39"/>
        <end position="49"/>
    </location>
</feature>
<name>A0A5N7BSG9_PETAA</name>
<reference evidence="2" key="1">
    <citation type="submission" date="2019-04" db="EMBL/GenBank/DDBJ databases">
        <title>Friends and foes A comparative genomics studyof 23 Aspergillus species from section Flavi.</title>
        <authorList>
            <consortium name="DOE Joint Genome Institute"/>
            <person name="Kjaerbolling I."/>
            <person name="Vesth T."/>
            <person name="Frisvad J.C."/>
            <person name="Nybo J.L."/>
            <person name="Theobald S."/>
            <person name="Kildgaard S."/>
            <person name="Isbrandt T."/>
            <person name="Kuo A."/>
            <person name="Sato A."/>
            <person name="Lyhne E.K."/>
            <person name="Kogle M.E."/>
            <person name="Wiebenga A."/>
            <person name="Kun R.S."/>
            <person name="Lubbers R.J."/>
            <person name="Makela M.R."/>
            <person name="Barry K."/>
            <person name="Chovatia M."/>
            <person name="Clum A."/>
            <person name="Daum C."/>
            <person name="Haridas S."/>
            <person name="He G."/>
            <person name="LaButti K."/>
            <person name="Lipzen A."/>
            <person name="Mondo S."/>
            <person name="Riley R."/>
            <person name="Salamov A."/>
            <person name="Simmons B.A."/>
            <person name="Magnuson J.K."/>
            <person name="Henrissat B."/>
            <person name="Mortensen U.H."/>
            <person name="Larsen T.O."/>
            <person name="Devries R.P."/>
            <person name="Grigoriev I.V."/>
            <person name="Machida M."/>
            <person name="Baker S.E."/>
            <person name="Andersen M.R."/>
        </authorList>
    </citation>
    <scope>NUCLEOTIDE SEQUENCE [LARGE SCALE GENOMIC DNA]</scope>
    <source>
        <strain evidence="2">IBT 14317</strain>
    </source>
</reference>
<proteinExistence type="predicted"/>
<protein>
    <submittedName>
        <fullName evidence="2">Uncharacterized protein</fullName>
    </submittedName>
</protein>
<evidence type="ECO:0000313" key="2">
    <source>
        <dbReference type="EMBL" id="KAE8384771.1"/>
    </source>
</evidence>
<dbReference type="EMBL" id="ML735356">
    <property type="protein sequence ID" value="KAE8384771.1"/>
    <property type="molecule type" value="Genomic_DNA"/>
</dbReference>
<dbReference type="Proteomes" id="UP000326877">
    <property type="component" value="Unassembled WGS sequence"/>
</dbReference>
<gene>
    <name evidence="2" type="ORF">BDV23DRAFT_188908</name>
</gene>
<organism evidence="2">
    <name type="scientific">Petromyces alliaceus</name>
    <name type="common">Aspergillus alliaceus</name>
    <dbReference type="NCBI Taxonomy" id="209559"/>
    <lineage>
        <taxon>Eukaryota</taxon>
        <taxon>Fungi</taxon>
        <taxon>Dikarya</taxon>
        <taxon>Ascomycota</taxon>
        <taxon>Pezizomycotina</taxon>
        <taxon>Eurotiomycetes</taxon>
        <taxon>Eurotiomycetidae</taxon>
        <taxon>Eurotiales</taxon>
        <taxon>Aspergillaceae</taxon>
        <taxon>Aspergillus</taxon>
        <taxon>Aspergillus subgen. Circumdati</taxon>
    </lineage>
</organism>
<feature type="compositionally biased region" description="Basic and acidic residues" evidence="1">
    <location>
        <begin position="50"/>
        <end position="60"/>
    </location>
</feature>
<dbReference type="AlphaFoldDB" id="A0A5N7BSG9"/>
<dbReference type="OrthoDB" id="4161186at2759"/>
<accession>A0A5N7BSG9</accession>
<feature type="region of interest" description="Disordered" evidence="1">
    <location>
        <begin position="18"/>
        <end position="70"/>
    </location>
</feature>